<dbReference type="Pfam" id="PF04774">
    <property type="entry name" value="HABP4_PAI-RBP1"/>
    <property type="match status" value="1"/>
</dbReference>
<evidence type="ECO:0000259" key="2">
    <source>
        <dbReference type="SMART" id="SM01233"/>
    </source>
</evidence>
<feature type="region of interest" description="Disordered" evidence="1">
    <location>
        <begin position="23"/>
        <end position="84"/>
    </location>
</feature>
<evidence type="ECO:0000313" key="4">
    <source>
        <dbReference type="Proteomes" id="UP000784294"/>
    </source>
</evidence>
<dbReference type="OrthoDB" id="6022699at2759"/>
<dbReference type="EMBL" id="CAAALY010001736">
    <property type="protein sequence ID" value="VEL07441.1"/>
    <property type="molecule type" value="Genomic_DNA"/>
</dbReference>
<accession>A0A3S4ZBN0</accession>
<feature type="region of interest" description="Disordered" evidence="1">
    <location>
        <begin position="165"/>
        <end position="195"/>
    </location>
</feature>
<feature type="compositionally biased region" description="Pro residues" evidence="1">
    <location>
        <begin position="48"/>
        <end position="58"/>
    </location>
</feature>
<protein>
    <recommendedName>
        <fullName evidence="2">Hyaluronan/mRNA-binding protein domain-containing protein</fullName>
    </recommendedName>
</protein>
<dbReference type="Proteomes" id="UP000784294">
    <property type="component" value="Unassembled WGS sequence"/>
</dbReference>
<comment type="caution">
    <text evidence="3">The sequence shown here is derived from an EMBL/GenBank/DDBJ whole genome shotgun (WGS) entry which is preliminary data.</text>
</comment>
<dbReference type="SMART" id="SM01233">
    <property type="entry name" value="HABP4_PAI-RBP1"/>
    <property type="match status" value="1"/>
</dbReference>
<feature type="region of interest" description="Disordered" evidence="1">
    <location>
        <begin position="246"/>
        <end position="318"/>
    </location>
</feature>
<keyword evidence="4" id="KW-1185">Reference proteome</keyword>
<evidence type="ECO:0000256" key="1">
    <source>
        <dbReference type="SAM" id="MobiDB-lite"/>
    </source>
</evidence>
<feature type="domain" description="Hyaluronan/mRNA-binding protein" evidence="2">
    <location>
        <begin position="140"/>
        <end position="225"/>
    </location>
</feature>
<feature type="compositionally biased region" description="Gly residues" evidence="1">
    <location>
        <begin position="257"/>
        <end position="267"/>
    </location>
</feature>
<feature type="compositionally biased region" description="Basic and acidic residues" evidence="1">
    <location>
        <begin position="23"/>
        <end position="40"/>
    </location>
</feature>
<sequence>MAQVEHAYQYSVEVRSRFSLLLEDNKSKVKSERPSEPPESHKRKPVPIIVPTPAPPITPATAVDEEPAPESPSEELVEKSPKKTEAVPPFALSRGFRGKMAALPVKKRIDYVSVEGGLEGADLGSTVTIGISIVTQALIKLIKREGFGQGNWGTVQDVLDVTLEPPPEDDASHVVNDENQIPEEKTEEKEEPPKTLTLDEYKAMQRANKPAIALSAKSSRKPNDGKDVFKNMDNLSFIDFTYADRMNRGRGRDGLGRSRGQGFSGGRGESRGFPREERGSRGARATRIRGSREFTRGSVPQPSRSVKVDYDEEFPTLG</sequence>
<feature type="compositionally biased region" description="Acidic residues" evidence="1">
    <location>
        <begin position="63"/>
        <end position="75"/>
    </location>
</feature>
<name>A0A3S4ZBN0_9PLAT</name>
<feature type="compositionally biased region" description="Basic and acidic residues" evidence="1">
    <location>
        <begin position="246"/>
        <end position="256"/>
    </location>
</feature>
<feature type="compositionally biased region" description="Basic and acidic residues" evidence="1">
    <location>
        <begin position="170"/>
        <end position="195"/>
    </location>
</feature>
<dbReference type="AlphaFoldDB" id="A0A3S4ZBN0"/>
<dbReference type="InterPro" id="IPR006861">
    <property type="entry name" value="HABP4_PAIRBP1-bd"/>
</dbReference>
<feature type="compositionally biased region" description="Basic and acidic residues" evidence="1">
    <location>
        <begin position="268"/>
        <end position="280"/>
    </location>
</feature>
<proteinExistence type="predicted"/>
<organism evidence="3 4">
    <name type="scientific">Protopolystoma xenopodis</name>
    <dbReference type="NCBI Taxonomy" id="117903"/>
    <lineage>
        <taxon>Eukaryota</taxon>
        <taxon>Metazoa</taxon>
        <taxon>Spiralia</taxon>
        <taxon>Lophotrochozoa</taxon>
        <taxon>Platyhelminthes</taxon>
        <taxon>Monogenea</taxon>
        <taxon>Polyopisthocotylea</taxon>
        <taxon>Polystomatidea</taxon>
        <taxon>Polystomatidae</taxon>
        <taxon>Protopolystoma</taxon>
    </lineage>
</organism>
<reference evidence="3" key="1">
    <citation type="submission" date="2018-11" db="EMBL/GenBank/DDBJ databases">
        <authorList>
            <consortium name="Pathogen Informatics"/>
        </authorList>
    </citation>
    <scope>NUCLEOTIDE SEQUENCE</scope>
</reference>
<evidence type="ECO:0000313" key="3">
    <source>
        <dbReference type="EMBL" id="VEL07441.1"/>
    </source>
</evidence>
<gene>
    <name evidence="3" type="ORF">PXEA_LOCUS881</name>
</gene>